<evidence type="ECO:0000313" key="9">
    <source>
        <dbReference type="EMBL" id="GHO85383.1"/>
    </source>
</evidence>
<dbReference type="Gene3D" id="3.30.450.20">
    <property type="entry name" value="PAS domain"/>
    <property type="match status" value="1"/>
</dbReference>
<dbReference type="PROSITE" id="PS50109">
    <property type="entry name" value="HIS_KIN"/>
    <property type="match status" value="1"/>
</dbReference>
<dbReference type="Proteomes" id="UP000635565">
    <property type="component" value="Unassembled WGS sequence"/>
</dbReference>
<keyword evidence="6" id="KW-0902">Two-component regulatory system</keyword>
<dbReference type="InterPro" id="IPR035965">
    <property type="entry name" value="PAS-like_dom_sf"/>
</dbReference>
<comment type="catalytic activity">
    <reaction evidence="1">
        <text>ATP + protein L-histidine = ADP + protein N-phospho-L-histidine.</text>
        <dbReference type="EC" id="2.7.13.3"/>
    </reaction>
</comment>
<evidence type="ECO:0000256" key="1">
    <source>
        <dbReference type="ARBA" id="ARBA00000085"/>
    </source>
</evidence>
<evidence type="ECO:0000256" key="2">
    <source>
        <dbReference type="ARBA" id="ARBA00012438"/>
    </source>
</evidence>
<dbReference type="InterPro" id="IPR003594">
    <property type="entry name" value="HATPase_dom"/>
</dbReference>
<dbReference type="SMART" id="SM00388">
    <property type="entry name" value="HisKA"/>
    <property type="match status" value="1"/>
</dbReference>
<dbReference type="CDD" id="cd00075">
    <property type="entry name" value="HATPase"/>
    <property type="match status" value="1"/>
</dbReference>
<comment type="caution">
    <text evidence="9">The sequence shown here is derived from an EMBL/GenBank/DDBJ whole genome shotgun (WGS) entry which is preliminary data.</text>
</comment>
<proteinExistence type="predicted"/>
<dbReference type="SUPFAM" id="SSF55874">
    <property type="entry name" value="ATPase domain of HSP90 chaperone/DNA topoisomerase II/histidine kinase"/>
    <property type="match status" value="1"/>
</dbReference>
<dbReference type="PANTHER" id="PTHR45453:SF1">
    <property type="entry name" value="PHOSPHATE REGULON SENSOR PROTEIN PHOR"/>
    <property type="match status" value="1"/>
</dbReference>
<evidence type="ECO:0000256" key="7">
    <source>
        <dbReference type="ARBA" id="ARBA00023136"/>
    </source>
</evidence>
<dbReference type="InterPro" id="IPR005467">
    <property type="entry name" value="His_kinase_dom"/>
</dbReference>
<dbReference type="InterPro" id="IPR004358">
    <property type="entry name" value="Sig_transdc_His_kin-like_C"/>
</dbReference>
<dbReference type="PRINTS" id="PR00344">
    <property type="entry name" value="BCTRLSENSOR"/>
</dbReference>
<accession>A0ABQ3VJ31</accession>
<organism evidence="9 10">
    <name type="scientific">Dictyobacter formicarum</name>
    <dbReference type="NCBI Taxonomy" id="2778368"/>
    <lineage>
        <taxon>Bacteria</taxon>
        <taxon>Bacillati</taxon>
        <taxon>Chloroflexota</taxon>
        <taxon>Ktedonobacteria</taxon>
        <taxon>Ktedonobacterales</taxon>
        <taxon>Dictyobacteraceae</taxon>
        <taxon>Dictyobacter</taxon>
    </lineage>
</organism>
<dbReference type="Pfam" id="PF13188">
    <property type="entry name" value="PAS_8"/>
    <property type="match status" value="1"/>
</dbReference>
<evidence type="ECO:0000259" key="8">
    <source>
        <dbReference type="PROSITE" id="PS50109"/>
    </source>
</evidence>
<dbReference type="InterPro" id="IPR036097">
    <property type="entry name" value="HisK_dim/P_sf"/>
</dbReference>
<keyword evidence="4" id="KW-0808">Transferase</keyword>
<dbReference type="EMBL" id="BNJJ01000009">
    <property type="protein sequence ID" value="GHO85383.1"/>
    <property type="molecule type" value="Genomic_DNA"/>
</dbReference>
<feature type="domain" description="Histidine kinase" evidence="8">
    <location>
        <begin position="137"/>
        <end position="363"/>
    </location>
</feature>
<dbReference type="Pfam" id="PF02518">
    <property type="entry name" value="HATPase_c"/>
    <property type="match status" value="1"/>
</dbReference>
<dbReference type="CDD" id="cd00130">
    <property type="entry name" value="PAS"/>
    <property type="match status" value="1"/>
</dbReference>
<dbReference type="Gene3D" id="1.10.287.130">
    <property type="match status" value="1"/>
</dbReference>
<evidence type="ECO:0000313" key="10">
    <source>
        <dbReference type="Proteomes" id="UP000635565"/>
    </source>
</evidence>
<keyword evidence="5" id="KW-0418">Kinase</keyword>
<dbReference type="SUPFAM" id="SSF55785">
    <property type="entry name" value="PYP-like sensor domain (PAS domain)"/>
    <property type="match status" value="1"/>
</dbReference>
<dbReference type="SMART" id="SM00387">
    <property type="entry name" value="HATPase_c"/>
    <property type="match status" value="1"/>
</dbReference>
<dbReference type="Pfam" id="PF00512">
    <property type="entry name" value="HisKA"/>
    <property type="match status" value="1"/>
</dbReference>
<dbReference type="EC" id="2.7.13.3" evidence="2"/>
<dbReference type="InterPro" id="IPR000014">
    <property type="entry name" value="PAS"/>
</dbReference>
<keyword evidence="3" id="KW-0597">Phosphoprotein</keyword>
<gene>
    <name evidence="9" type="ORF">KSZ_33890</name>
</gene>
<dbReference type="CDD" id="cd00082">
    <property type="entry name" value="HisKA"/>
    <property type="match status" value="1"/>
</dbReference>
<sequence length="374" mass="41739">MLNTDRTDIDFKVLSRSLLEATPLPTFVIDRNGEILYCNQRGLDLYTPTQWQPGLYLTQVIRNQAIIQLVQNSIASNTQQKGQFEQGNSDIAWKVTVSPVAHQEHFTGSEYRYFAIVIEDMTEARHIERIQRDFIANISHELRTPLTSVRLLAETLEDTIDTDPEKAQEFVEKIENEVHYLSELVSELLELSRIESGQTSMTIEPIGAEQLVREVMARMLPLAQRHRVQLMTDIHQGETLVAADSKQITRVLVNLVHNAIKFTPSGGQIVIGTALQNDQHAQRFFVKDTGVGIRAEELSRIFERFYKTDRARAKAGYIGPGGGGTGLGLAIARHVVETHSGRIAAQSTVGEGSTFTFTLPVAIPGDGQDIDHNP</sequence>
<dbReference type="PANTHER" id="PTHR45453">
    <property type="entry name" value="PHOSPHATE REGULON SENSOR PROTEIN PHOR"/>
    <property type="match status" value="1"/>
</dbReference>
<dbReference type="InterPro" id="IPR050351">
    <property type="entry name" value="BphY/WalK/GraS-like"/>
</dbReference>
<evidence type="ECO:0000256" key="3">
    <source>
        <dbReference type="ARBA" id="ARBA00022553"/>
    </source>
</evidence>
<name>A0ABQ3VJ31_9CHLR</name>
<evidence type="ECO:0000256" key="4">
    <source>
        <dbReference type="ARBA" id="ARBA00022679"/>
    </source>
</evidence>
<dbReference type="RefSeq" id="WP_201363042.1">
    <property type="nucleotide sequence ID" value="NZ_BNJJ01000009.1"/>
</dbReference>
<keyword evidence="7" id="KW-0472">Membrane</keyword>
<reference evidence="9 10" key="1">
    <citation type="journal article" date="2021" name="Int. J. Syst. Evol. Microbiol.">
        <title>Reticulibacter mediterranei gen. nov., sp. nov., within the new family Reticulibacteraceae fam. nov., and Ktedonospora formicarum gen. nov., sp. nov., Ktedonobacter robiniae sp. nov., Dictyobacter formicarum sp. nov. and Dictyobacter arantiisoli sp. nov., belonging to the class Ktedonobacteria.</title>
        <authorList>
            <person name="Yabe S."/>
            <person name="Zheng Y."/>
            <person name="Wang C.M."/>
            <person name="Sakai Y."/>
            <person name="Abe K."/>
            <person name="Yokota A."/>
            <person name="Donadio S."/>
            <person name="Cavaletti L."/>
            <person name="Monciardini P."/>
        </authorList>
    </citation>
    <scope>NUCLEOTIDE SEQUENCE [LARGE SCALE GENOMIC DNA]</scope>
    <source>
        <strain evidence="9 10">SOSP1-9</strain>
    </source>
</reference>
<dbReference type="SMART" id="SM00091">
    <property type="entry name" value="PAS"/>
    <property type="match status" value="1"/>
</dbReference>
<dbReference type="InterPro" id="IPR003661">
    <property type="entry name" value="HisK_dim/P_dom"/>
</dbReference>
<keyword evidence="10" id="KW-1185">Reference proteome</keyword>
<protein>
    <recommendedName>
        <fullName evidence="2">histidine kinase</fullName>
        <ecNumber evidence="2">2.7.13.3</ecNumber>
    </recommendedName>
</protein>
<evidence type="ECO:0000256" key="6">
    <source>
        <dbReference type="ARBA" id="ARBA00023012"/>
    </source>
</evidence>
<dbReference type="Gene3D" id="3.30.565.10">
    <property type="entry name" value="Histidine kinase-like ATPase, C-terminal domain"/>
    <property type="match status" value="1"/>
</dbReference>
<evidence type="ECO:0000256" key="5">
    <source>
        <dbReference type="ARBA" id="ARBA00022777"/>
    </source>
</evidence>
<dbReference type="SUPFAM" id="SSF47384">
    <property type="entry name" value="Homodimeric domain of signal transducing histidine kinase"/>
    <property type="match status" value="1"/>
</dbReference>
<dbReference type="InterPro" id="IPR036890">
    <property type="entry name" value="HATPase_C_sf"/>
</dbReference>